<dbReference type="EMBL" id="KV417517">
    <property type="protein sequence ID" value="KZP25960.1"/>
    <property type="molecule type" value="Genomic_DNA"/>
</dbReference>
<dbReference type="Proteomes" id="UP000076532">
    <property type="component" value="Unassembled WGS sequence"/>
</dbReference>
<sequence length="73" mass="7874">MWDAWVGKDREVMDVDSDAGNGAGIGGWGDLLVRVVCPACLPFLLLTDVLCTSTAYISHVPQPAPFALANHYR</sequence>
<evidence type="ECO:0000313" key="2">
    <source>
        <dbReference type="Proteomes" id="UP000076532"/>
    </source>
</evidence>
<reference evidence="1 2" key="1">
    <citation type="journal article" date="2016" name="Mol. Biol. Evol.">
        <title>Comparative Genomics of Early-Diverging Mushroom-Forming Fungi Provides Insights into the Origins of Lignocellulose Decay Capabilities.</title>
        <authorList>
            <person name="Nagy L.G."/>
            <person name="Riley R."/>
            <person name="Tritt A."/>
            <person name="Adam C."/>
            <person name="Daum C."/>
            <person name="Floudas D."/>
            <person name="Sun H."/>
            <person name="Yadav J.S."/>
            <person name="Pangilinan J."/>
            <person name="Larsson K.H."/>
            <person name="Matsuura K."/>
            <person name="Barry K."/>
            <person name="Labutti K."/>
            <person name="Kuo R."/>
            <person name="Ohm R.A."/>
            <person name="Bhattacharya S.S."/>
            <person name="Shirouzu T."/>
            <person name="Yoshinaga Y."/>
            <person name="Martin F.M."/>
            <person name="Grigoriev I.V."/>
            <person name="Hibbett D.S."/>
        </authorList>
    </citation>
    <scope>NUCLEOTIDE SEQUENCE [LARGE SCALE GENOMIC DNA]</scope>
    <source>
        <strain evidence="1 2">CBS 109695</strain>
    </source>
</reference>
<dbReference type="OrthoDB" id="2683906at2759"/>
<keyword evidence="2" id="KW-1185">Reference proteome</keyword>
<evidence type="ECO:0000313" key="1">
    <source>
        <dbReference type="EMBL" id="KZP25960.1"/>
    </source>
</evidence>
<organism evidence="1 2">
    <name type="scientific">Athelia psychrophila</name>
    <dbReference type="NCBI Taxonomy" id="1759441"/>
    <lineage>
        <taxon>Eukaryota</taxon>
        <taxon>Fungi</taxon>
        <taxon>Dikarya</taxon>
        <taxon>Basidiomycota</taxon>
        <taxon>Agaricomycotina</taxon>
        <taxon>Agaricomycetes</taxon>
        <taxon>Agaricomycetidae</taxon>
        <taxon>Atheliales</taxon>
        <taxon>Atheliaceae</taxon>
        <taxon>Athelia</taxon>
    </lineage>
</organism>
<protein>
    <submittedName>
        <fullName evidence="1">Uncharacterized protein</fullName>
    </submittedName>
</protein>
<proteinExistence type="predicted"/>
<dbReference type="AlphaFoldDB" id="A0A166PCV5"/>
<name>A0A166PCV5_9AGAM</name>
<gene>
    <name evidence="1" type="ORF">FIBSPDRAFT_855252</name>
</gene>
<accession>A0A166PCV5</accession>